<evidence type="ECO:0000256" key="6">
    <source>
        <dbReference type="SAM" id="MobiDB-lite"/>
    </source>
</evidence>
<feature type="region of interest" description="Disordered" evidence="6">
    <location>
        <begin position="638"/>
        <end position="683"/>
    </location>
</feature>
<feature type="region of interest" description="Disordered" evidence="6">
    <location>
        <begin position="66"/>
        <end position="118"/>
    </location>
</feature>
<feature type="transmembrane region" description="Helical" evidence="7">
    <location>
        <begin position="445"/>
        <end position="465"/>
    </location>
</feature>
<dbReference type="InterPro" id="IPR050833">
    <property type="entry name" value="Poly_Biosynth_Transport"/>
</dbReference>
<dbReference type="STRING" id="656024.FsymDg_2138"/>
<evidence type="ECO:0000256" key="2">
    <source>
        <dbReference type="ARBA" id="ARBA00022475"/>
    </source>
</evidence>
<evidence type="ECO:0000256" key="1">
    <source>
        <dbReference type="ARBA" id="ARBA00004651"/>
    </source>
</evidence>
<organism evidence="8 9">
    <name type="scientific">Candidatus Protofrankia datiscae</name>
    <dbReference type="NCBI Taxonomy" id="2716812"/>
    <lineage>
        <taxon>Bacteria</taxon>
        <taxon>Bacillati</taxon>
        <taxon>Actinomycetota</taxon>
        <taxon>Actinomycetes</taxon>
        <taxon>Frankiales</taxon>
        <taxon>Frankiaceae</taxon>
        <taxon>Protofrankia</taxon>
    </lineage>
</organism>
<keyword evidence="2" id="KW-1003">Cell membrane</keyword>
<keyword evidence="3 7" id="KW-0812">Transmembrane</keyword>
<feature type="transmembrane region" description="Helical" evidence="7">
    <location>
        <begin position="132"/>
        <end position="155"/>
    </location>
</feature>
<evidence type="ECO:0000313" key="9">
    <source>
        <dbReference type="Proteomes" id="UP000001549"/>
    </source>
</evidence>
<feature type="compositionally biased region" description="Low complexity" evidence="6">
    <location>
        <begin position="399"/>
        <end position="424"/>
    </location>
</feature>
<dbReference type="GO" id="GO:0005886">
    <property type="term" value="C:plasma membrane"/>
    <property type="evidence" value="ECO:0007669"/>
    <property type="project" value="UniProtKB-SubCell"/>
</dbReference>
<dbReference type="KEGG" id="fsy:FsymDg_2138"/>
<dbReference type="Proteomes" id="UP000001549">
    <property type="component" value="Chromosome"/>
</dbReference>
<evidence type="ECO:0000256" key="4">
    <source>
        <dbReference type="ARBA" id="ARBA00022989"/>
    </source>
</evidence>
<evidence type="ECO:0000256" key="5">
    <source>
        <dbReference type="ARBA" id="ARBA00023136"/>
    </source>
</evidence>
<feature type="transmembrane region" description="Helical" evidence="7">
    <location>
        <begin position="520"/>
        <end position="537"/>
    </location>
</feature>
<feature type="transmembrane region" description="Helical" evidence="7">
    <location>
        <begin position="161"/>
        <end position="192"/>
    </location>
</feature>
<dbReference type="PANTHER" id="PTHR30250:SF11">
    <property type="entry name" value="O-ANTIGEN TRANSPORTER-RELATED"/>
    <property type="match status" value="1"/>
</dbReference>
<dbReference type="eggNOG" id="COG2244">
    <property type="taxonomic scope" value="Bacteria"/>
</dbReference>
<feature type="transmembrane region" description="Helical" evidence="7">
    <location>
        <begin position="557"/>
        <end position="578"/>
    </location>
</feature>
<feature type="transmembrane region" description="Helical" evidence="7">
    <location>
        <begin position="477"/>
        <end position="499"/>
    </location>
</feature>
<feature type="transmembrane region" description="Helical" evidence="7">
    <location>
        <begin position="585"/>
        <end position="603"/>
    </location>
</feature>
<keyword evidence="9" id="KW-1185">Reference proteome</keyword>
<evidence type="ECO:0008006" key="10">
    <source>
        <dbReference type="Google" id="ProtNLM"/>
    </source>
</evidence>
<evidence type="ECO:0000256" key="3">
    <source>
        <dbReference type="ARBA" id="ARBA00022692"/>
    </source>
</evidence>
<dbReference type="AlphaFoldDB" id="F8AYB3"/>
<dbReference type="PANTHER" id="PTHR30250">
    <property type="entry name" value="PST FAMILY PREDICTED COLANIC ACID TRANSPORTER"/>
    <property type="match status" value="1"/>
</dbReference>
<dbReference type="HOGENOM" id="CLU_402652_0_0_11"/>
<evidence type="ECO:0000313" key="8">
    <source>
        <dbReference type="EMBL" id="AEH09550.1"/>
    </source>
</evidence>
<proteinExistence type="predicted"/>
<feature type="region of interest" description="Disordered" evidence="6">
    <location>
        <begin position="321"/>
        <end position="437"/>
    </location>
</feature>
<accession>F8AYB3</accession>
<name>F8AYB3_9ACTN</name>
<feature type="compositionally biased region" description="Low complexity" evidence="6">
    <location>
        <begin position="638"/>
        <end position="650"/>
    </location>
</feature>
<feature type="transmembrane region" description="Helical" evidence="7">
    <location>
        <begin position="213"/>
        <end position="238"/>
    </location>
</feature>
<feature type="compositionally biased region" description="Basic residues" evidence="6">
    <location>
        <begin position="321"/>
        <end position="331"/>
    </location>
</feature>
<dbReference type="EMBL" id="CP002801">
    <property type="protein sequence ID" value="AEH09550.1"/>
    <property type="molecule type" value="Genomic_DNA"/>
</dbReference>
<keyword evidence="4 7" id="KW-1133">Transmembrane helix</keyword>
<gene>
    <name evidence="8" type="ordered locus">FsymDg_2138</name>
</gene>
<feature type="compositionally biased region" description="Low complexity" evidence="6">
    <location>
        <begin position="66"/>
        <end position="100"/>
    </location>
</feature>
<keyword evidence="5 7" id="KW-0472">Membrane</keyword>
<protein>
    <recommendedName>
        <fullName evidence="10">Polysaccharide biosynthesis protein</fullName>
    </recommendedName>
</protein>
<reference evidence="8 9" key="1">
    <citation type="submission" date="2011-05" db="EMBL/GenBank/DDBJ databases">
        <title>Complete sequence of chromosome of Frankia symbiont of Datisca glomerata.</title>
        <authorList>
            <consortium name="US DOE Joint Genome Institute"/>
            <person name="Lucas S."/>
            <person name="Han J."/>
            <person name="Lapidus A."/>
            <person name="Cheng J.-F."/>
            <person name="Goodwin L."/>
            <person name="Pitluck S."/>
            <person name="Peters L."/>
            <person name="Mikhailova N."/>
            <person name="Chertkov O."/>
            <person name="Teshima H."/>
            <person name="Han C."/>
            <person name="Tapia R."/>
            <person name="Land M."/>
            <person name="Hauser L."/>
            <person name="Kyrpides N."/>
            <person name="Ivanova N."/>
            <person name="Pagani I."/>
            <person name="Berry A."/>
            <person name="Pawlowski K."/>
            <person name="Persson T."/>
            <person name="Vanden Heuvel B."/>
            <person name="Benson D."/>
            <person name="Woyke T."/>
        </authorList>
    </citation>
    <scope>NUCLEOTIDE SEQUENCE [LARGE SCALE GENOMIC DNA]</scope>
    <source>
        <strain evidence="9">4085684</strain>
    </source>
</reference>
<feature type="region of interest" description="Disordered" evidence="6">
    <location>
        <begin position="1"/>
        <end position="42"/>
    </location>
</feature>
<feature type="transmembrane region" description="Helical" evidence="7">
    <location>
        <begin position="286"/>
        <end position="313"/>
    </location>
</feature>
<feature type="compositionally biased region" description="Low complexity" evidence="6">
    <location>
        <begin position="108"/>
        <end position="118"/>
    </location>
</feature>
<feature type="transmembrane region" description="Helical" evidence="7">
    <location>
        <begin position="615"/>
        <end position="633"/>
    </location>
</feature>
<comment type="subcellular location">
    <subcellularLocation>
        <location evidence="1">Cell membrane</location>
        <topology evidence="1">Multi-pass membrane protein</topology>
    </subcellularLocation>
</comment>
<feature type="compositionally biased region" description="Basic and acidic residues" evidence="6">
    <location>
        <begin position="1"/>
        <end position="11"/>
    </location>
</feature>
<evidence type="ECO:0000256" key="7">
    <source>
        <dbReference type="SAM" id="Phobius"/>
    </source>
</evidence>
<sequence length="683" mass="68330">MISGVRRDRPLISRRGNVTSGNGKIAAVTPGGGDGPAVRPSATNTLPVVTDILAAHGVLSASGVATGRGTASTAAAGRPRADSAATGRAATDGGSTDTGTARGGTAGRAGRPRGAAARWAPARRATATAVRAASPIAAAGIIVNTANLLVTLVLARALPPVAYGALAQLLALFFVVSMPGSALLVGVVRTITSWRQDGRGALVDGWVARVRRAGVVLTLSAAAGGLALRGAIAAALSLPGPGGVAEMLTAGAAWCLLCVDRGLLQSALRHRTLAVNLALEGLTRGVLAVVLVLAGLGPAGASLATLLGVLVGLAHSRRALGSRTGRRRGGRPRAGPPGTGLPRSETSRSGRAAGGRPRAGHRRAGAGPRPVDPRPARRQPGSRRAADPPPRPRPGGPGAARAVPAMRTAPTTRARPAEPASPAMPTSPVGATGPAVPTNRPTVEIGAALTALVLLGLLQNIDLLVLGAHRSADAGPYAAVSVACKALVFAAVALGGFLLPETATRRHRGEHALHQLGGTLAMLAVPAAALVAVALVAPRAGLTLAFGAPLAARAPAFAPLAGAMACLGATVLCTYYLLAVGERRVLAVLAAASALAVPALWWARGDAIATARIELVVHAALLTVAGSLVRIAARRGAPPGPTAGRRVAAPIQPGRPGGGLHRGRHNMWRSTPSAAPRHRRRDL</sequence>